<dbReference type="OrthoDB" id="2424620at2759"/>
<dbReference type="Proteomes" id="UP000266673">
    <property type="component" value="Unassembled WGS sequence"/>
</dbReference>
<dbReference type="AlphaFoldDB" id="A0A397UJZ1"/>
<proteinExistence type="predicted"/>
<comment type="caution">
    <text evidence="1">The sequence shown here is derived from an EMBL/GenBank/DDBJ whole genome shotgun (WGS) entry which is preliminary data.</text>
</comment>
<protein>
    <submittedName>
        <fullName evidence="1">Uncharacterized protein</fullName>
    </submittedName>
</protein>
<sequence length="412" mass="47434">MSDNYVFDLSDIELSSLASSFLNALMLVDEQKCPEIPTVENLKLHYYIDKSYKGNILPYNKETQLSLRLEDEKVLLPSLIKENDVKDLVQKLDTISVSENQDYAAGIAIQLVTRFLVYSLQFRRCMSTVPNERLTSAVSAVSDYRSALLDLANPFTTLPCSVLIDDFLTKTQDILKLPFNPYNDPTNDVKAAISGVSPFQITGGAIQPFDNEVSFIENLYRQAAGQYKSFDKASHIAGFITPFGFKEYVRHRIPMKRVINGAYICYVDPLNKTYYYTTLMLDEFRFKILKNLLIYEITSGKAAYIHSALYFYMSMCTCEEDFNLMKEYGVISWGFPMKGYDKFRELMDELLNIMYCWKFSNTWSWHSEMVKIAKFKVKQQDPSNWNDFTETCYTGGLLKQDVAQAFFKSLST</sequence>
<name>A0A397UJZ1_9GLOM</name>
<dbReference type="EMBL" id="QKWP01001621">
    <property type="protein sequence ID" value="RIB07663.1"/>
    <property type="molecule type" value="Genomic_DNA"/>
</dbReference>
<organism evidence="1 2">
    <name type="scientific">Gigaspora rosea</name>
    <dbReference type="NCBI Taxonomy" id="44941"/>
    <lineage>
        <taxon>Eukaryota</taxon>
        <taxon>Fungi</taxon>
        <taxon>Fungi incertae sedis</taxon>
        <taxon>Mucoromycota</taxon>
        <taxon>Glomeromycotina</taxon>
        <taxon>Glomeromycetes</taxon>
        <taxon>Diversisporales</taxon>
        <taxon>Gigasporaceae</taxon>
        <taxon>Gigaspora</taxon>
    </lineage>
</organism>
<accession>A0A397UJZ1</accession>
<keyword evidence="2" id="KW-1185">Reference proteome</keyword>
<evidence type="ECO:0000313" key="2">
    <source>
        <dbReference type="Proteomes" id="UP000266673"/>
    </source>
</evidence>
<gene>
    <name evidence="1" type="ORF">C2G38_2252485</name>
</gene>
<evidence type="ECO:0000313" key="1">
    <source>
        <dbReference type="EMBL" id="RIB07663.1"/>
    </source>
</evidence>
<reference evidence="1 2" key="1">
    <citation type="submission" date="2018-06" db="EMBL/GenBank/DDBJ databases">
        <title>Comparative genomics reveals the genomic features of Rhizophagus irregularis, R. cerebriforme, R. diaphanum and Gigaspora rosea, and their symbiotic lifestyle signature.</title>
        <authorList>
            <person name="Morin E."/>
            <person name="San Clemente H."/>
            <person name="Chen E.C.H."/>
            <person name="De La Providencia I."/>
            <person name="Hainaut M."/>
            <person name="Kuo A."/>
            <person name="Kohler A."/>
            <person name="Murat C."/>
            <person name="Tang N."/>
            <person name="Roy S."/>
            <person name="Loubradou J."/>
            <person name="Henrissat B."/>
            <person name="Grigoriev I.V."/>
            <person name="Corradi N."/>
            <person name="Roux C."/>
            <person name="Martin F.M."/>
        </authorList>
    </citation>
    <scope>NUCLEOTIDE SEQUENCE [LARGE SCALE GENOMIC DNA]</scope>
    <source>
        <strain evidence="1 2">DAOM 194757</strain>
    </source>
</reference>